<dbReference type="AlphaFoldDB" id="A0A0V0UHQ8"/>
<sequence length="63" mass="7146">MLSSCIKGNTHTHIILHFSIIPQFEPKFPIIGQNRILDFINNEKSPSTTLVKKRTPLSKSKIS</sequence>
<dbReference type="EMBL" id="JYDJ01000002">
    <property type="protein sequence ID" value="KRX50980.1"/>
    <property type="molecule type" value="Genomic_DNA"/>
</dbReference>
<gene>
    <name evidence="1" type="ORF">T05_1289</name>
</gene>
<accession>A0A0V0UHQ8</accession>
<keyword evidence="2" id="KW-1185">Reference proteome</keyword>
<proteinExistence type="predicted"/>
<evidence type="ECO:0000313" key="2">
    <source>
        <dbReference type="Proteomes" id="UP000055048"/>
    </source>
</evidence>
<dbReference type="Proteomes" id="UP000055048">
    <property type="component" value="Unassembled WGS sequence"/>
</dbReference>
<comment type="caution">
    <text evidence="1">The sequence shown here is derived from an EMBL/GenBank/DDBJ whole genome shotgun (WGS) entry which is preliminary data.</text>
</comment>
<evidence type="ECO:0000313" key="1">
    <source>
        <dbReference type="EMBL" id="KRX50980.1"/>
    </source>
</evidence>
<name>A0A0V0UHQ8_9BILA</name>
<organism evidence="1 2">
    <name type="scientific">Trichinella murrelli</name>
    <dbReference type="NCBI Taxonomy" id="144512"/>
    <lineage>
        <taxon>Eukaryota</taxon>
        <taxon>Metazoa</taxon>
        <taxon>Ecdysozoa</taxon>
        <taxon>Nematoda</taxon>
        <taxon>Enoplea</taxon>
        <taxon>Dorylaimia</taxon>
        <taxon>Trichinellida</taxon>
        <taxon>Trichinellidae</taxon>
        <taxon>Trichinella</taxon>
    </lineage>
</organism>
<protein>
    <submittedName>
        <fullName evidence="1">Uncharacterized protein</fullName>
    </submittedName>
</protein>
<reference evidence="1 2" key="1">
    <citation type="submission" date="2015-01" db="EMBL/GenBank/DDBJ databases">
        <title>Evolution of Trichinella species and genotypes.</title>
        <authorList>
            <person name="Korhonen P.K."/>
            <person name="Edoardo P."/>
            <person name="Giuseppe L.R."/>
            <person name="Gasser R.B."/>
        </authorList>
    </citation>
    <scope>NUCLEOTIDE SEQUENCE [LARGE SCALE GENOMIC DNA]</scope>
    <source>
        <strain evidence="1">ISS417</strain>
    </source>
</reference>